<name>A0AAD2BWS6_9RALS</name>
<dbReference type="AlphaFoldDB" id="A0AAD2BWS6"/>
<accession>A0AAD2BWS6</accession>
<evidence type="ECO:0000313" key="2">
    <source>
        <dbReference type="EMBL" id="CAJ0865634.1"/>
    </source>
</evidence>
<dbReference type="Proteomes" id="UP001189792">
    <property type="component" value="Unassembled WGS sequence"/>
</dbReference>
<proteinExistence type="predicted"/>
<sequence length="91" mass="10541">MTLENNRQYLAGALAARDFLRRTQSGMKLHQYFDPKLLRWEFQIHACEKSAEYQAGFLDAIGMYVMATLEGVPVDLYRWELLKKLRGGGDQ</sequence>
<dbReference type="EMBL" id="CAUDLI010000002">
    <property type="protein sequence ID" value="CAJ0865634.1"/>
    <property type="molecule type" value="Genomic_DNA"/>
</dbReference>
<dbReference type="Proteomes" id="UP001190491">
    <property type="component" value="Unassembled WGS sequence"/>
</dbReference>
<reference evidence="1 3" key="1">
    <citation type="submission" date="2023-07" db="EMBL/GenBank/DDBJ databases">
        <authorList>
            <person name="Peeters C."/>
        </authorList>
    </citation>
    <scope>NUCLEOTIDE SEQUENCE</scope>
    <source>
        <strain evidence="2 3">LMG 32965</strain>
        <strain evidence="1">R-77567</strain>
    </source>
</reference>
<keyword evidence="3" id="KW-1185">Reference proteome</keyword>
<organism evidence="1 4">
    <name type="scientific">Ralstonia flatus</name>
    <dbReference type="NCBI Taxonomy" id="3058601"/>
    <lineage>
        <taxon>Bacteria</taxon>
        <taxon>Pseudomonadati</taxon>
        <taxon>Pseudomonadota</taxon>
        <taxon>Betaproteobacteria</taxon>
        <taxon>Burkholderiales</taxon>
        <taxon>Burkholderiaceae</taxon>
        <taxon>Ralstonia</taxon>
    </lineage>
</organism>
<gene>
    <name evidence="2" type="ORF">R77564_01217</name>
    <name evidence="1" type="ORF">R77567_00885</name>
</gene>
<dbReference type="RefSeq" id="WP_206273617.1">
    <property type="nucleotide sequence ID" value="NZ_CAUDKO010000002.1"/>
</dbReference>
<protein>
    <submittedName>
        <fullName evidence="1">Uncharacterized protein</fullName>
    </submittedName>
</protein>
<dbReference type="EMBL" id="CAUDKO010000002">
    <property type="protein sequence ID" value="CAJ0854158.1"/>
    <property type="molecule type" value="Genomic_DNA"/>
</dbReference>
<comment type="caution">
    <text evidence="1">The sequence shown here is derived from an EMBL/GenBank/DDBJ whole genome shotgun (WGS) entry which is preliminary data.</text>
</comment>
<evidence type="ECO:0000313" key="1">
    <source>
        <dbReference type="EMBL" id="CAJ0854158.1"/>
    </source>
</evidence>
<evidence type="ECO:0000313" key="4">
    <source>
        <dbReference type="Proteomes" id="UP001190491"/>
    </source>
</evidence>
<evidence type="ECO:0000313" key="3">
    <source>
        <dbReference type="Proteomes" id="UP001189792"/>
    </source>
</evidence>